<proteinExistence type="predicted"/>
<protein>
    <recommendedName>
        <fullName evidence="3">Lipoprotein</fullName>
    </recommendedName>
</protein>
<reference evidence="2" key="1">
    <citation type="journal article" date="2007" name="J. Bacteriol.">
        <title>Comparative genome analysis of four magnetotactic bacteria reveals a complex set of group-specific genes implicated in magnetosome biomineralization and function.</title>
        <authorList>
            <person name="Richter M."/>
            <person name="Kube M."/>
            <person name="Bazylinski D.A."/>
            <person name="Lombardot T."/>
            <person name="Gloeckner F.O."/>
            <person name="Reinhardt R."/>
            <person name="Schueler D."/>
        </authorList>
    </citation>
    <scope>NUCLEOTIDE SEQUENCE</scope>
    <source>
        <strain evidence="2">MSR-1</strain>
    </source>
</reference>
<gene>
    <name evidence="2" type="ORF">MGR_1242</name>
</gene>
<dbReference type="RefSeq" id="WP_106003343.1">
    <property type="nucleotide sequence ID" value="NZ_CP027527.1"/>
</dbReference>
<evidence type="ECO:0008006" key="3">
    <source>
        <dbReference type="Google" id="ProtNLM"/>
    </source>
</evidence>
<feature type="compositionally biased region" description="Low complexity" evidence="1">
    <location>
        <begin position="355"/>
        <end position="364"/>
    </location>
</feature>
<dbReference type="PROSITE" id="PS51257">
    <property type="entry name" value="PROKAR_LIPOPROTEIN"/>
    <property type="match status" value="1"/>
</dbReference>
<sequence>MRIITALALLLAVAACETVPRPFKHEDGAVNALARPKLGRGIALHSAGEIAAGEALSEAVIKAFEDREIPVTLRRGPGFGRVIEVAPEGNTVLWRLLAADGAEMSRLSTSPTMPSKLAAAQVAAQFHPFLEDPDAKPQLAPGRVLPQMPKIRVEPMKGLPGDGDTALPQALAKALAREGVEIAADAGFTVVGVVTVAQVNTTDDNVTISWLIKQGDAGGSQLARIDQSGAVPRGRLNLTWGSMARDIAEGGASGVAEVLRAAERNRKEQEAQAGSRQFTEPRPADIGKPESSDQTDPARTSPPPPVEPAPPAAVASPQAPPQAMPAKPIKAQPVKPKPAKATKPAKSSASKKVKPAPTKTVKAAPRTKPDR</sequence>
<name>A4U113_9PROT</name>
<feature type="region of interest" description="Disordered" evidence="1">
    <location>
        <begin position="264"/>
        <end position="371"/>
    </location>
</feature>
<feature type="compositionally biased region" description="Low complexity" evidence="1">
    <location>
        <begin position="324"/>
        <end position="348"/>
    </location>
</feature>
<feature type="compositionally biased region" description="Pro residues" evidence="1">
    <location>
        <begin position="300"/>
        <end position="311"/>
    </location>
</feature>
<organism evidence="2">
    <name type="scientific">Magnetospirillum gryphiswaldense</name>
    <dbReference type="NCBI Taxonomy" id="55518"/>
    <lineage>
        <taxon>Bacteria</taxon>
        <taxon>Pseudomonadati</taxon>
        <taxon>Pseudomonadota</taxon>
        <taxon>Alphaproteobacteria</taxon>
        <taxon>Rhodospirillales</taxon>
        <taxon>Rhodospirillaceae</taxon>
        <taxon>Magnetospirillum</taxon>
    </lineage>
</organism>
<evidence type="ECO:0000313" key="2">
    <source>
        <dbReference type="EMBL" id="CAM76570.1"/>
    </source>
</evidence>
<dbReference type="EMBL" id="CU459003">
    <property type="protein sequence ID" value="CAM76570.1"/>
    <property type="molecule type" value="Genomic_DNA"/>
</dbReference>
<evidence type="ECO:0000256" key="1">
    <source>
        <dbReference type="SAM" id="MobiDB-lite"/>
    </source>
</evidence>
<feature type="compositionally biased region" description="Basic and acidic residues" evidence="1">
    <location>
        <begin position="282"/>
        <end position="291"/>
    </location>
</feature>
<accession>A4U113</accession>
<dbReference type="AlphaFoldDB" id="A4U113"/>